<keyword evidence="2" id="KW-1185">Reference proteome</keyword>
<organism evidence="1 2">
    <name type="scientific">Polarella glacialis</name>
    <name type="common">Dinoflagellate</name>
    <dbReference type="NCBI Taxonomy" id="89957"/>
    <lineage>
        <taxon>Eukaryota</taxon>
        <taxon>Sar</taxon>
        <taxon>Alveolata</taxon>
        <taxon>Dinophyceae</taxon>
        <taxon>Suessiales</taxon>
        <taxon>Suessiaceae</taxon>
        <taxon>Polarella</taxon>
    </lineage>
</organism>
<dbReference type="Proteomes" id="UP000654075">
    <property type="component" value="Unassembled WGS sequence"/>
</dbReference>
<protein>
    <submittedName>
        <fullName evidence="1">Uncharacterized protein</fullName>
    </submittedName>
</protein>
<dbReference type="EMBL" id="CAJNNV010025538">
    <property type="protein sequence ID" value="CAE8614950.1"/>
    <property type="molecule type" value="Genomic_DNA"/>
</dbReference>
<dbReference type="AlphaFoldDB" id="A0A813FL97"/>
<evidence type="ECO:0000313" key="1">
    <source>
        <dbReference type="EMBL" id="CAE8614950.1"/>
    </source>
</evidence>
<reference evidence="1" key="1">
    <citation type="submission" date="2021-02" db="EMBL/GenBank/DDBJ databases">
        <authorList>
            <person name="Dougan E. K."/>
            <person name="Rhodes N."/>
            <person name="Thang M."/>
            <person name="Chan C."/>
        </authorList>
    </citation>
    <scope>NUCLEOTIDE SEQUENCE</scope>
</reference>
<evidence type="ECO:0000313" key="2">
    <source>
        <dbReference type="Proteomes" id="UP000654075"/>
    </source>
</evidence>
<sequence>MFAALKAQTTQLAQGAYDSANDRLDTAKAGKKLLEQHGEDASIPILAKKTSMEAAQSDVDCVYRVDRVIKQYEEAAASLRKAMLLPKVEGITGYDEFKTLAEAYEQRVKSYQQVKELLGTPMASLPMTPVEKDALALLQVKGGYNSAKSSAMESVEAAKKMSTAASQKACA</sequence>
<name>A0A813FL97_POLGL</name>
<proteinExistence type="predicted"/>
<dbReference type="OMA" id="CATNTAM"/>
<comment type="caution">
    <text evidence="1">The sequence shown here is derived from an EMBL/GenBank/DDBJ whole genome shotgun (WGS) entry which is preliminary data.</text>
</comment>
<accession>A0A813FL97</accession>
<gene>
    <name evidence="1" type="ORF">PGLA1383_LOCUS32669</name>
</gene>